<dbReference type="InterPro" id="IPR001763">
    <property type="entry name" value="Rhodanese-like_dom"/>
</dbReference>
<reference evidence="2" key="1">
    <citation type="submission" date="2023-03" db="EMBL/GenBank/DDBJ databases">
        <title>Massive genome expansion in bonnet fungi (Mycena s.s.) driven by repeated elements and novel gene families across ecological guilds.</title>
        <authorList>
            <consortium name="Lawrence Berkeley National Laboratory"/>
            <person name="Harder C.B."/>
            <person name="Miyauchi S."/>
            <person name="Viragh M."/>
            <person name="Kuo A."/>
            <person name="Thoen E."/>
            <person name="Andreopoulos B."/>
            <person name="Lu D."/>
            <person name="Skrede I."/>
            <person name="Drula E."/>
            <person name="Henrissat B."/>
            <person name="Morin E."/>
            <person name="Kohler A."/>
            <person name="Barry K."/>
            <person name="LaButti K."/>
            <person name="Morin E."/>
            <person name="Salamov A."/>
            <person name="Lipzen A."/>
            <person name="Mereny Z."/>
            <person name="Hegedus B."/>
            <person name="Baldrian P."/>
            <person name="Stursova M."/>
            <person name="Weitz H."/>
            <person name="Taylor A."/>
            <person name="Grigoriev I.V."/>
            <person name="Nagy L.G."/>
            <person name="Martin F."/>
            <person name="Kauserud H."/>
        </authorList>
    </citation>
    <scope>NUCLEOTIDE SEQUENCE</scope>
    <source>
        <strain evidence="2">CBHHK002</strain>
    </source>
</reference>
<dbReference type="EMBL" id="JARIHO010000017">
    <property type="protein sequence ID" value="KAJ7348293.1"/>
    <property type="molecule type" value="Genomic_DNA"/>
</dbReference>
<dbReference type="InterPro" id="IPR036873">
    <property type="entry name" value="Rhodanese-like_dom_sf"/>
</dbReference>
<gene>
    <name evidence="2" type="ORF">DFH08DRAFT_999955</name>
</gene>
<name>A0AAD7A2J6_9AGAR</name>
<comment type="caution">
    <text evidence="2">The sequence shown here is derived from an EMBL/GenBank/DDBJ whole genome shotgun (WGS) entry which is preliminary data.</text>
</comment>
<dbReference type="AlphaFoldDB" id="A0AAD7A2J6"/>
<feature type="domain" description="Rhodanese" evidence="1">
    <location>
        <begin position="305"/>
        <end position="393"/>
    </location>
</feature>
<dbReference type="Gene3D" id="3.40.250.10">
    <property type="entry name" value="Rhodanese-like domain"/>
    <property type="match status" value="1"/>
</dbReference>
<protein>
    <recommendedName>
        <fullName evidence="1">Rhodanese domain-containing protein</fullName>
    </recommendedName>
</protein>
<evidence type="ECO:0000313" key="3">
    <source>
        <dbReference type="Proteomes" id="UP001218218"/>
    </source>
</evidence>
<keyword evidence="3" id="KW-1185">Reference proteome</keyword>
<dbReference type="SUPFAM" id="SSF52821">
    <property type="entry name" value="Rhodanese/Cell cycle control phosphatase"/>
    <property type="match status" value="1"/>
</dbReference>
<dbReference type="InterPro" id="IPR036052">
    <property type="entry name" value="TrpB-like_PALP_sf"/>
</dbReference>
<proteinExistence type="predicted"/>
<sequence length="396" mass="43485">MNMIRQIHIHIIFWPALFESDGVEIYANLLPAANVKSLPGNVDADATMIALNMLLRAVESEEITENTKRIIGASLFGGPAQVNQDDVDGGIRASITDGAKEGCYNPSQYTSGRNPEAHIRWTGPQLHGQLPDMSVFVAGLGTAVLCRLRSSTSCTIFIGDMTRTQPKSRVFTAPGDKDVIDEAEAATSLDSYQASLELCRPGLLVGPSSGLASTGLYHFLQKAKANGGLDRLRGTDGKIKYEFSPGAFICCDQPFQYIGEYFDKIPASLFPKIINDELLGVDQYPYGSSWTISPGEAYSKIQAPASDRTIILDLRDSADFDTVRITGSINLDLQCREEPNPFTSPSVLRRQWLELDRRLDVVDQEFGPNGHTAIMASSVLRKKGVEAYAIRIRFWK</sequence>
<dbReference type="Proteomes" id="UP001218218">
    <property type="component" value="Unassembled WGS sequence"/>
</dbReference>
<evidence type="ECO:0000313" key="2">
    <source>
        <dbReference type="EMBL" id="KAJ7348293.1"/>
    </source>
</evidence>
<organism evidence="2 3">
    <name type="scientific">Mycena albidolilacea</name>
    <dbReference type="NCBI Taxonomy" id="1033008"/>
    <lineage>
        <taxon>Eukaryota</taxon>
        <taxon>Fungi</taxon>
        <taxon>Dikarya</taxon>
        <taxon>Basidiomycota</taxon>
        <taxon>Agaricomycotina</taxon>
        <taxon>Agaricomycetes</taxon>
        <taxon>Agaricomycetidae</taxon>
        <taxon>Agaricales</taxon>
        <taxon>Marasmiineae</taxon>
        <taxon>Mycenaceae</taxon>
        <taxon>Mycena</taxon>
    </lineage>
</organism>
<accession>A0AAD7A2J6</accession>
<evidence type="ECO:0000259" key="1">
    <source>
        <dbReference type="PROSITE" id="PS50206"/>
    </source>
</evidence>
<dbReference type="PROSITE" id="PS50206">
    <property type="entry name" value="RHODANESE_3"/>
    <property type="match status" value="1"/>
</dbReference>
<dbReference type="SUPFAM" id="SSF53686">
    <property type="entry name" value="Tryptophan synthase beta subunit-like PLP-dependent enzymes"/>
    <property type="match status" value="1"/>
</dbReference>
<dbReference type="Gene3D" id="3.40.50.1100">
    <property type="match status" value="2"/>
</dbReference>